<dbReference type="PROSITE" id="PS50097">
    <property type="entry name" value="BTB"/>
    <property type="match status" value="1"/>
</dbReference>
<feature type="compositionally biased region" description="Acidic residues" evidence="2">
    <location>
        <begin position="224"/>
        <end position="238"/>
    </location>
</feature>
<accession>A0ABM7NU05</accession>
<dbReference type="Pfam" id="PF00651">
    <property type="entry name" value="BTB"/>
    <property type="match status" value="1"/>
</dbReference>
<dbReference type="Gene3D" id="3.30.710.10">
    <property type="entry name" value="Potassium Channel Kv1.1, Chain A"/>
    <property type="match status" value="1"/>
</dbReference>
<dbReference type="InterPro" id="IPR011333">
    <property type="entry name" value="SKP1/BTB/POZ_sf"/>
</dbReference>
<keyword evidence="5" id="KW-1185">Reference proteome</keyword>
<dbReference type="SUPFAM" id="SSF54695">
    <property type="entry name" value="POZ domain"/>
    <property type="match status" value="1"/>
</dbReference>
<evidence type="ECO:0000313" key="5">
    <source>
        <dbReference type="Proteomes" id="UP001321479"/>
    </source>
</evidence>
<dbReference type="RefSeq" id="YP_010842270.1">
    <property type="nucleotide sequence ID" value="NC_079139.1"/>
</dbReference>
<evidence type="ECO:0000256" key="2">
    <source>
        <dbReference type="SAM" id="MobiDB-lite"/>
    </source>
</evidence>
<dbReference type="InterPro" id="IPR036322">
    <property type="entry name" value="WD40_repeat_dom_sf"/>
</dbReference>
<evidence type="ECO:0000313" key="4">
    <source>
        <dbReference type="EMBL" id="BCS83662.1"/>
    </source>
</evidence>
<dbReference type="InterPro" id="IPR015943">
    <property type="entry name" value="WD40/YVTN_repeat-like_dom_sf"/>
</dbReference>
<dbReference type="Proteomes" id="UP001321479">
    <property type="component" value="Segment"/>
</dbReference>
<protein>
    <submittedName>
        <fullName evidence="4">BTB/POZ domain-containing protein</fullName>
    </submittedName>
</protein>
<dbReference type="EMBL" id="AP024483">
    <property type="protein sequence ID" value="BCS83662.1"/>
    <property type="molecule type" value="Genomic_DNA"/>
</dbReference>
<reference evidence="4 5" key="1">
    <citation type="submission" date="2021-02" db="EMBL/GenBank/DDBJ databases">
        <title>Cotonvirus japonicus, which uses Golgi apparatus of host cells for its virion factory, phylogenetically links tailed tupanvirus and icosahedral mimivirus.</title>
        <authorList>
            <person name="Takahashi H."/>
            <person name="Fukaya S."/>
            <person name="Song C."/>
            <person name="Murata K."/>
            <person name="Takemura M."/>
        </authorList>
    </citation>
    <scope>NUCLEOTIDE SEQUENCE [LARGE SCALE GENOMIC DNA]</scope>
</reference>
<dbReference type="SUPFAM" id="SSF50978">
    <property type="entry name" value="WD40 repeat-like"/>
    <property type="match status" value="1"/>
</dbReference>
<proteinExistence type="inferred from homology"/>
<feature type="domain" description="BTB" evidence="3">
    <location>
        <begin position="16"/>
        <end position="78"/>
    </location>
</feature>
<evidence type="ECO:0000256" key="1">
    <source>
        <dbReference type="ARBA" id="ARBA00006497"/>
    </source>
</evidence>
<sequence>MDKYNFPELFTKGELSDCQLILDDGKEKISLNIHKCILYMASPYFKGMFGNFSEQKSNCITIIVHNSLVSSNIIKSFYGITTPKQNNWKYELDKHICKNFFGLKTQLINNIKVPKTNFNEFLDTIELIGYNEKTLKMIINNVPKDYNFDQLPLDLLQNLIGINDKYDILIIKDSTFSVWSLNTKRYIHNFKFNGKISDFENVENNKLFMIANTPDNLDVSDCSDASDESEQSDNSDSESLEKPKKFFPSKDDQCICVFDIKKYTVKKYFFYKNNKKILPKDIVCYVPEYNQVIVGNNSYIDLFDLDSKNFIRNLGVYETAYATHVDNDILYILDDFGLHLIQISTNKKLHKFEIISDRVNFGTKNIIIGKKIKITIWSKETRHVVSEWEMSTKIKSTLIIPKLNYIIVATSLRIYIYDSNTLLCIKEHDVSSLDLVKLQEFKKKLIFIICDCGFKIFDLDSGSVTDKFDIEGISYMSVIEGQYYDTIKKIKQSISKKIDSIISF</sequence>
<organism evidence="4 5">
    <name type="scientific">Cotonvirus japonicus</name>
    <dbReference type="NCBI Taxonomy" id="2811091"/>
    <lineage>
        <taxon>Viruses</taxon>
        <taxon>Varidnaviria</taxon>
        <taxon>Bamfordvirae</taxon>
        <taxon>Nucleocytoviricota</taxon>
        <taxon>Megaviricetes</taxon>
        <taxon>Imitervirales</taxon>
        <taxon>Mimiviridae</taxon>
        <taxon>Megamimivirinae</taxon>
        <taxon>Cotonvirus</taxon>
        <taxon>Cotonvirus japonicum</taxon>
    </lineage>
</organism>
<name>A0ABM7NU05_9VIRU</name>
<evidence type="ECO:0000259" key="3">
    <source>
        <dbReference type="PROSITE" id="PS50097"/>
    </source>
</evidence>
<dbReference type="CDD" id="cd18186">
    <property type="entry name" value="BTB_POZ_ZBTB_KLHL-like"/>
    <property type="match status" value="1"/>
</dbReference>
<feature type="region of interest" description="Disordered" evidence="2">
    <location>
        <begin position="221"/>
        <end position="244"/>
    </location>
</feature>
<dbReference type="GeneID" id="80558867"/>
<dbReference type="Gene3D" id="2.130.10.10">
    <property type="entry name" value="YVTN repeat-like/Quinoprotein amine dehydrogenase"/>
    <property type="match status" value="1"/>
</dbReference>
<comment type="similarity">
    <text evidence="1">Belongs to the mimivirus BTB/WD family.</text>
</comment>
<dbReference type="InterPro" id="IPR000210">
    <property type="entry name" value="BTB/POZ_dom"/>
</dbReference>